<dbReference type="Proteomes" id="UP000295680">
    <property type="component" value="Unassembled WGS sequence"/>
</dbReference>
<evidence type="ECO:0000256" key="4">
    <source>
        <dbReference type="ARBA" id="ARBA00022840"/>
    </source>
</evidence>
<dbReference type="PROSITE" id="PS50893">
    <property type="entry name" value="ABC_TRANSPORTER_2"/>
    <property type="match status" value="1"/>
</dbReference>
<keyword evidence="3" id="KW-0547">Nucleotide-binding</keyword>
<dbReference type="InterPro" id="IPR017871">
    <property type="entry name" value="ABC_transporter-like_CS"/>
</dbReference>
<dbReference type="InterPro" id="IPR003439">
    <property type="entry name" value="ABC_transporter-like_ATP-bd"/>
</dbReference>
<sequence>MVNGAKGRTVLLVKNLEVVYDDVVLVLRGLSIEVPAGEIVAVLGANGAGKTTLLRAVSGLLAPHRGKITKGTVTLDGTDITGADPARIVRRGLAQVLEGRRVFAEITVDENLRAGAYTRRSRTEVGESYARVLDLFPVLAERRKAVAGYLSGGEQQMLAIGRALMASPRLLLLDEPSLGLAPRLVEQVRDIVAQINQQGTSVLLIEQNAVMALAVAHSGYVLETGKVVKHGPAADLLADEDIREFYLGASERRSFAEVKTYRRRKRWSV</sequence>
<dbReference type="EMBL" id="SLWS01000001">
    <property type="protein sequence ID" value="TCO64550.1"/>
    <property type="molecule type" value="Genomic_DNA"/>
</dbReference>
<evidence type="ECO:0000256" key="5">
    <source>
        <dbReference type="ARBA" id="ARBA00022970"/>
    </source>
</evidence>
<evidence type="ECO:0000259" key="6">
    <source>
        <dbReference type="PROSITE" id="PS50893"/>
    </source>
</evidence>
<gene>
    <name evidence="7" type="ORF">EV192_101326</name>
</gene>
<dbReference type="Pfam" id="PF00005">
    <property type="entry name" value="ABC_tran"/>
    <property type="match status" value="1"/>
</dbReference>
<dbReference type="GO" id="GO:0015658">
    <property type="term" value="F:branched-chain amino acid transmembrane transporter activity"/>
    <property type="evidence" value="ECO:0007669"/>
    <property type="project" value="TreeGrafter"/>
</dbReference>
<dbReference type="SMART" id="SM00382">
    <property type="entry name" value="AAA"/>
    <property type="match status" value="1"/>
</dbReference>
<dbReference type="InterPro" id="IPR052156">
    <property type="entry name" value="BCAA_Transport_ATP-bd_LivF"/>
</dbReference>
<organism evidence="7 8">
    <name type="scientific">Actinocrispum wychmicini</name>
    <dbReference type="NCBI Taxonomy" id="1213861"/>
    <lineage>
        <taxon>Bacteria</taxon>
        <taxon>Bacillati</taxon>
        <taxon>Actinomycetota</taxon>
        <taxon>Actinomycetes</taxon>
        <taxon>Pseudonocardiales</taxon>
        <taxon>Pseudonocardiaceae</taxon>
        <taxon>Actinocrispum</taxon>
    </lineage>
</organism>
<comment type="caution">
    <text evidence="7">The sequence shown here is derived from an EMBL/GenBank/DDBJ whole genome shotgun (WGS) entry which is preliminary data.</text>
</comment>
<dbReference type="InterPro" id="IPR003593">
    <property type="entry name" value="AAA+_ATPase"/>
</dbReference>
<proteinExistence type="inferred from homology"/>
<dbReference type="AlphaFoldDB" id="A0A4V2S8N6"/>
<keyword evidence="4 7" id="KW-0067">ATP-binding</keyword>
<dbReference type="GO" id="GO:0015807">
    <property type="term" value="P:L-amino acid transport"/>
    <property type="evidence" value="ECO:0007669"/>
    <property type="project" value="TreeGrafter"/>
</dbReference>
<evidence type="ECO:0000256" key="1">
    <source>
        <dbReference type="ARBA" id="ARBA00005417"/>
    </source>
</evidence>
<dbReference type="Gene3D" id="3.40.50.300">
    <property type="entry name" value="P-loop containing nucleotide triphosphate hydrolases"/>
    <property type="match status" value="1"/>
</dbReference>
<accession>A0A4V2S8N6</accession>
<keyword evidence="8" id="KW-1185">Reference proteome</keyword>
<dbReference type="PANTHER" id="PTHR43820:SF4">
    <property type="entry name" value="HIGH-AFFINITY BRANCHED-CHAIN AMINO ACID TRANSPORT ATP-BINDING PROTEIN LIVF"/>
    <property type="match status" value="1"/>
</dbReference>
<evidence type="ECO:0000256" key="3">
    <source>
        <dbReference type="ARBA" id="ARBA00022741"/>
    </source>
</evidence>
<feature type="domain" description="ABC transporter" evidence="6">
    <location>
        <begin position="11"/>
        <end position="249"/>
    </location>
</feature>
<dbReference type="PROSITE" id="PS00211">
    <property type="entry name" value="ABC_TRANSPORTER_1"/>
    <property type="match status" value="1"/>
</dbReference>
<dbReference type="InterPro" id="IPR027417">
    <property type="entry name" value="P-loop_NTPase"/>
</dbReference>
<dbReference type="GO" id="GO:0005524">
    <property type="term" value="F:ATP binding"/>
    <property type="evidence" value="ECO:0007669"/>
    <property type="project" value="UniProtKB-KW"/>
</dbReference>
<evidence type="ECO:0000256" key="2">
    <source>
        <dbReference type="ARBA" id="ARBA00022448"/>
    </source>
</evidence>
<evidence type="ECO:0000313" key="8">
    <source>
        <dbReference type="Proteomes" id="UP000295680"/>
    </source>
</evidence>
<evidence type="ECO:0000313" key="7">
    <source>
        <dbReference type="EMBL" id="TCO64550.1"/>
    </source>
</evidence>
<reference evidence="7 8" key="1">
    <citation type="submission" date="2019-03" db="EMBL/GenBank/DDBJ databases">
        <title>Genomic Encyclopedia of Type Strains, Phase IV (KMG-IV): sequencing the most valuable type-strain genomes for metagenomic binning, comparative biology and taxonomic classification.</title>
        <authorList>
            <person name="Goeker M."/>
        </authorList>
    </citation>
    <scope>NUCLEOTIDE SEQUENCE [LARGE SCALE GENOMIC DNA]</scope>
    <source>
        <strain evidence="7 8">DSM 45934</strain>
    </source>
</reference>
<name>A0A4V2S8N6_9PSEU</name>
<keyword evidence="5" id="KW-0029">Amino-acid transport</keyword>
<dbReference type="SUPFAM" id="SSF52540">
    <property type="entry name" value="P-loop containing nucleoside triphosphate hydrolases"/>
    <property type="match status" value="1"/>
</dbReference>
<protein>
    <submittedName>
        <fullName evidence="7">Branched-chain amino acid transport system ATP-binding protein</fullName>
    </submittedName>
</protein>
<dbReference type="GO" id="GO:0016887">
    <property type="term" value="F:ATP hydrolysis activity"/>
    <property type="evidence" value="ECO:0007669"/>
    <property type="project" value="InterPro"/>
</dbReference>
<dbReference type="CDD" id="cd03224">
    <property type="entry name" value="ABC_TM1139_LivF_branched"/>
    <property type="match status" value="1"/>
</dbReference>
<comment type="similarity">
    <text evidence="1">Belongs to the ABC transporter superfamily.</text>
</comment>
<keyword evidence="2" id="KW-0813">Transport</keyword>
<dbReference type="PANTHER" id="PTHR43820">
    <property type="entry name" value="HIGH-AFFINITY BRANCHED-CHAIN AMINO ACID TRANSPORT ATP-BINDING PROTEIN LIVF"/>
    <property type="match status" value="1"/>
</dbReference>